<dbReference type="SUPFAM" id="SSF55874">
    <property type="entry name" value="ATPase domain of HSP90 chaperone/DNA topoisomerase II/histidine kinase"/>
    <property type="match status" value="2"/>
</dbReference>
<dbReference type="Gene3D" id="3.30.565.10">
    <property type="entry name" value="Histidine kinase-like ATPase, C-terminal domain"/>
    <property type="match status" value="2"/>
</dbReference>
<dbReference type="InterPro" id="IPR058210">
    <property type="entry name" value="SACS/Nov_dom"/>
</dbReference>
<dbReference type="SUPFAM" id="SSF57850">
    <property type="entry name" value="RING/U-box"/>
    <property type="match status" value="1"/>
</dbReference>
<dbReference type="Gene3D" id="3.30.40.10">
    <property type="entry name" value="Zinc/RING finger domain, C3HC4 (zinc finger)"/>
    <property type="match status" value="1"/>
</dbReference>
<dbReference type="GO" id="GO:0016567">
    <property type="term" value="P:protein ubiquitination"/>
    <property type="evidence" value="ECO:0007669"/>
    <property type="project" value="InterPro"/>
</dbReference>
<protein>
    <submittedName>
        <fullName evidence="2">Sacsin</fullName>
    </submittedName>
</protein>
<gene>
    <name evidence="2" type="ORF">AKO1_001409</name>
</gene>
<dbReference type="Proteomes" id="UP001431209">
    <property type="component" value="Unassembled WGS sequence"/>
</dbReference>
<name>A0AAW2ZD72_9EUKA</name>
<evidence type="ECO:0000259" key="1">
    <source>
        <dbReference type="PROSITE" id="PS51698"/>
    </source>
</evidence>
<keyword evidence="3" id="KW-1185">Reference proteome</keyword>
<organism evidence="2 3">
    <name type="scientific">Acrasis kona</name>
    <dbReference type="NCBI Taxonomy" id="1008807"/>
    <lineage>
        <taxon>Eukaryota</taxon>
        <taxon>Discoba</taxon>
        <taxon>Heterolobosea</taxon>
        <taxon>Tetramitia</taxon>
        <taxon>Eutetramitia</taxon>
        <taxon>Acrasidae</taxon>
        <taxon>Acrasis</taxon>
    </lineage>
</organism>
<dbReference type="Pfam" id="PF25794">
    <property type="entry name" value="SACS"/>
    <property type="match status" value="2"/>
</dbReference>
<dbReference type="GO" id="GO:0004842">
    <property type="term" value="F:ubiquitin-protein transferase activity"/>
    <property type="evidence" value="ECO:0007669"/>
    <property type="project" value="InterPro"/>
</dbReference>
<feature type="non-terminal residue" evidence="2">
    <location>
        <position position="2812"/>
    </location>
</feature>
<sequence>MLTNPYCEGYSQYEPLTKRLNNILKEYPDGTQIIRELLQNADDAGASDFSVMIDDNRTSDIQGMDGPSLICYNNAAFEDRDFESLKALGDSRKEKEKEKTGRFGIGFNSVYHLTDYPSFVSREYGVLLDPNVNVIGQLYETRDAGLRINLVESDRQNKVYELFANLEGLFGFQLENKKGFNGTLFRFPLRLVESAVSSKLHTVQTIMDMLLMFQKEAVADTMFLKNVKKIEVFQRSGDTIKKWYSMQFEFPNSKHQEIRSDVNKLLRNFNFVLNGHCSEDYNKVYEIDVVEHYCEIDGIQEEHRVSQKYVSSNYLGRDKSMEMAKEALNNKTSSKRVPFGSVSARIMEGDKFVPLQRAFAYCFLPVAPTELPVHVNSFFELSSNRRELWRASDDLIAEGKEKYMWNDVLKNDALAPAYVNLIVYLRHELKMKSSDLYQLFPTMKVGMSTEWSCLVNKFYELLADKHVNVFETVKGSFVSAKHARLALTSQEQDEKLTKAVNYIAAYVMPVCCIPQHISDAITIIKIQPEELLNALRCYDNIPEDVDEEAVLEFCCKNKYDLTGVRLLRILTGKLLVFGSNVHLVDDDLKPFISKHIDSLSDAIAYSSKMLTKIYKTKDYKLKKMKSKVFMDCLKDILDKRTYEHDASESPLSSDVVIIHDYINKLKKNRSEMYKLPIIPTYIIDENFVAHHKMSVCKQFVVRDDSLLVDYNSIKLKLQQVGLRVVRPEFNNLLERVPKLDLTLLLDMMEAFLKQNSYDPDLHFLSLIQRKFNFENSNLIPRIKNLPIFSFYGPDQKCSVLSQGCVMPPLCVQNTNVLTNKFLCSNDLVTSKFIVDVLEVEIMPDYKFYKGYLFPAIRNGFIEIKQALADLKQALCHEQDSFFEELSDMPFVTTMSGQLNSPRNLFDREAIKNLDWLPLNSSSEYLISGDFDKYYSRLKQCNLRTTLPSDLLKTVIEQIAVHQDFNLAVKVFEYLKSLSETKLNEYCQLFANIAAHSWIPCLHNKLGSLQNTIPKDKSNLVDVLNSSNFICYSDLKGAMKKVLKLSENIKLDSVIANLKVLQTKDYNEDIEHIIYRSIYPHINSVKLTNRDISNIGSIYIQGHSVAFDKVARNYPSNWSYNFFPYLFKLPYEIQNLKTMCAVMKIKDTFTCDDLFDVLQQIPNDSILDMNKRIDITANAMMLLSKEKYCHKNIEEGTMKLPTTNGTYISAKDLFYVNQSQDNKSDTEFSSNKLHYQVPYNVAKYFGVHSLLDHVAVKNEHFIEFGQSEDLCTRIQSILHDYHDDGAVFRELLQNAEDSGATKFVLMLDNDSYSTDSLIFGTSDDVQGPSILAYNDKQFTQKDWESIQNIGGASKVEMTSKIGRFGVGFNTVYVLTETPSIISGDKLGMFDPQRKYIETNGRPGRMICINTSTVSTLQDQFSPYVREEIGYKAQGELDGTLIRLPLRNSQQAEKSMLSKTPCDVKKAKILVTKFIEQVPELLIFLRNLKHIQVFCNKKIKLDIRVEHDKQIIEMNDKVKEYEENLKANIVDLSSISHHIGICKMIIKGKSNTIVREWTVSGYTGLDDPEVTNMRSKRVGSDRYRMVPHASVAIENRVSNTKGNMYCFLPISTDINLPYHVNAYFETHSSRKNIIANHNKNTNDASDWNQVLMKESIVNAIINLIEHLSLTVKAQEDFNNLLKLCPGLAKGHLFYPIMEKFYQLLPKRRIWFSICGNELLMLREAIVHTELTGEVRMLSQFKLPVVILPVNIARSVGNYKKFYDKSVSSFFSKLFANRDNRLICNDVNDTSDAKSFIKMLWGICFKVPAEHLPVICADESIAYLSKTNKLFAKTDNGIIEHVFKIVPSIKNKFIDCPGFKSENPVWNLNLVQKFQECALGDYIKEDDIPKEINDSNIKFFLSFLDVKSLFFSNYKVISSTKGLMPINDSKKVFYCETMKAVNRVLEKLNINMFKPIEISYQNSDDVKALEQKMLQQITLINSGGNLAEVLSGASGWNNLTDNETQMIFELYLTLDPNFEFNKALAIHPLFKHVDEKRKRLDQNLSNTFLYDDSCYNLHRSVLTDFTLLKRDDKFGPFYRSLGIKIFNDYDKYEKLIFNHEFSNLPPQDCLNHLDAFKNLETYFTPTERRQLISKIMKIAFVKNQNGDKLSPERLYDPKVQIFKLFITNPNELLHDDYLSDEWLQQLRLYGLVCQPTNRQLSDYQNSLSSIKRGSDEADAKFKALLDYNRQVNVNIVPIKQLESKKYPGCAVANNIFQKVSDVISKEHVALMYTSKYVCQDEYQDFVKAHKNKYRLSSRDVLKHFKKVLHIEEPVDFAIIEKIYTYLDGTLGELSEPEIKEITEKIFIQDKFIDSKIVFSELDCDYPPYAYKLPESYKHNKLFANVMEHPSRDKCRNYLSFFYHASRDERLSPRNVEFVLFLINCLITNHNDDLKGSFLLDNHCHLQPHNKIVINDSPYLLKRIDSNAIKFLNTELVDLAVKLRLKSLTDVVEWTYNNNQTYDTDDLPDHLRRLQKSITSQEFYDAVIRLFLSQQITSTLRSIENCKNIEEHLKKLTEIQIKQVGGIVCEYRYEGTIINASQVDDESSCVYDREVNVITISKIRDTKQYILIAKELNKLFKCEDSLMLCEVMKCDPQDMNSLLDEYNVTSLIDKESLLTSARKLGTELDIEDCYRFINEASVDPVKVGDLIAYKDNDVKRYGKVVRNSKKCLINVGNGKISVDYENVYKFNEQLFDFGEDKKNNSFNLEDFLECPVSLEIMIEPVVASDGHTYEKECLMKIMEGSRKSPLTRSTLSQDLIVPNYALKRIITGYMEA</sequence>
<dbReference type="CDD" id="cd16655">
    <property type="entry name" value="RING-Ubox_WDSUB1-like"/>
    <property type="match status" value="1"/>
</dbReference>
<dbReference type="NCBIfam" id="NF047352">
    <property type="entry name" value="P_loop_sacsin"/>
    <property type="match status" value="2"/>
</dbReference>
<dbReference type="GO" id="GO:0030544">
    <property type="term" value="F:Hsp70 protein binding"/>
    <property type="evidence" value="ECO:0007669"/>
    <property type="project" value="TreeGrafter"/>
</dbReference>
<dbReference type="EMBL" id="JAOPGA020001250">
    <property type="protein sequence ID" value="KAL0486577.1"/>
    <property type="molecule type" value="Genomic_DNA"/>
</dbReference>
<dbReference type="InterPro" id="IPR013083">
    <property type="entry name" value="Znf_RING/FYVE/PHD"/>
</dbReference>
<dbReference type="InterPro" id="IPR003613">
    <property type="entry name" value="Ubox_domain"/>
</dbReference>
<proteinExistence type="predicted"/>
<accession>A0AAW2ZD72</accession>
<dbReference type="Pfam" id="PF04564">
    <property type="entry name" value="U-box"/>
    <property type="match status" value="1"/>
</dbReference>
<dbReference type="PANTHER" id="PTHR15600:SF42">
    <property type="entry name" value="SACSIN"/>
    <property type="match status" value="1"/>
</dbReference>
<dbReference type="PANTHER" id="PTHR15600">
    <property type="entry name" value="SACSIN"/>
    <property type="match status" value="1"/>
</dbReference>
<dbReference type="InterPro" id="IPR036890">
    <property type="entry name" value="HATPase_C_sf"/>
</dbReference>
<dbReference type="SMART" id="SM00504">
    <property type="entry name" value="Ubox"/>
    <property type="match status" value="1"/>
</dbReference>
<feature type="domain" description="U-box" evidence="1">
    <location>
        <begin position="2743"/>
        <end position="2812"/>
    </location>
</feature>
<reference evidence="2 3" key="1">
    <citation type="submission" date="2024-03" db="EMBL/GenBank/DDBJ databases">
        <title>The Acrasis kona genome and developmental transcriptomes reveal deep origins of eukaryotic multicellular pathways.</title>
        <authorList>
            <person name="Sheikh S."/>
            <person name="Fu C.-J."/>
            <person name="Brown M.W."/>
            <person name="Baldauf S.L."/>
        </authorList>
    </citation>
    <scope>NUCLEOTIDE SEQUENCE [LARGE SCALE GENOMIC DNA]</scope>
    <source>
        <strain evidence="2 3">ATCC MYA-3509</strain>
    </source>
</reference>
<dbReference type="PROSITE" id="PS51698">
    <property type="entry name" value="U_BOX"/>
    <property type="match status" value="1"/>
</dbReference>
<evidence type="ECO:0000313" key="3">
    <source>
        <dbReference type="Proteomes" id="UP001431209"/>
    </source>
</evidence>
<evidence type="ECO:0000313" key="2">
    <source>
        <dbReference type="EMBL" id="KAL0486577.1"/>
    </source>
</evidence>
<comment type="caution">
    <text evidence="2">The sequence shown here is derived from an EMBL/GenBank/DDBJ whole genome shotgun (WGS) entry which is preliminary data.</text>
</comment>
<dbReference type="InterPro" id="IPR052972">
    <property type="entry name" value="Sacsin_chaperone_reg"/>
</dbReference>